<proteinExistence type="predicted"/>
<dbReference type="Gene3D" id="3.20.20.100">
    <property type="entry name" value="NADP-dependent oxidoreductase domain"/>
    <property type="match status" value="1"/>
</dbReference>
<feature type="domain" description="NADP-dependent oxidoreductase" evidence="1">
    <location>
        <begin position="16"/>
        <end position="292"/>
    </location>
</feature>
<dbReference type="InterPro" id="IPR023210">
    <property type="entry name" value="NADP_OxRdtase_dom"/>
</dbReference>
<dbReference type="GO" id="GO:0010349">
    <property type="term" value="F:L-galactose dehydrogenase activity"/>
    <property type="evidence" value="ECO:0007669"/>
    <property type="project" value="InterPro"/>
</dbReference>
<reference evidence="2" key="2">
    <citation type="journal article" date="2024" name="Environ. Microbiol.">
        <title>Genome analysis and description of Tunturibacter gen. nov. expands the diversity of Terriglobia in tundra soils.</title>
        <authorList>
            <person name="Messyasz A."/>
            <person name="Mannisto M.K."/>
            <person name="Kerkhof L.J."/>
            <person name="Haggblom M.M."/>
        </authorList>
    </citation>
    <scope>NUCLEOTIDE SEQUENCE</scope>
    <source>
        <strain evidence="2">X5P6</strain>
    </source>
</reference>
<dbReference type="EMBL" id="CP132942">
    <property type="protein sequence ID" value="XCB31569.1"/>
    <property type="molecule type" value="Genomic_DNA"/>
</dbReference>
<evidence type="ECO:0000259" key="1">
    <source>
        <dbReference type="Pfam" id="PF00248"/>
    </source>
</evidence>
<dbReference type="InterPro" id="IPR044479">
    <property type="entry name" value="LGALDH-like"/>
</dbReference>
<name>A0AAU7ZK41_9BACT</name>
<gene>
    <name evidence="2" type="ORF">RBB77_14035</name>
</gene>
<reference evidence="2" key="1">
    <citation type="submission" date="2023-08" db="EMBL/GenBank/DDBJ databases">
        <authorList>
            <person name="Messyasz A."/>
            <person name="Mannisto M.K."/>
            <person name="Kerkhof L.J."/>
            <person name="Haggblom M."/>
        </authorList>
    </citation>
    <scope>NUCLEOTIDE SEQUENCE</scope>
    <source>
        <strain evidence="2">X5P6</strain>
    </source>
</reference>
<dbReference type="PANTHER" id="PTHR42686:SF1">
    <property type="entry name" value="GH17980P-RELATED"/>
    <property type="match status" value="1"/>
</dbReference>
<dbReference type="GO" id="GO:0005829">
    <property type="term" value="C:cytosol"/>
    <property type="evidence" value="ECO:0007669"/>
    <property type="project" value="TreeGrafter"/>
</dbReference>
<accession>A0AAU7ZK41</accession>
<dbReference type="InterPro" id="IPR020471">
    <property type="entry name" value="AKR"/>
</dbReference>
<organism evidence="2">
    <name type="scientific">Tunturiibacter psychrotolerans</name>
    <dbReference type="NCBI Taxonomy" id="3069686"/>
    <lineage>
        <taxon>Bacteria</taxon>
        <taxon>Pseudomonadati</taxon>
        <taxon>Acidobacteriota</taxon>
        <taxon>Terriglobia</taxon>
        <taxon>Terriglobales</taxon>
        <taxon>Acidobacteriaceae</taxon>
        <taxon>Tunturiibacter</taxon>
    </lineage>
</organism>
<dbReference type="PANTHER" id="PTHR42686">
    <property type="entry name" value="GH17980P-RELATED"/>
    <property type="match status" value="1"/>
</dbReference>
<dbReference type="CDD" id="cd19163">
    <property type="entry name" value="AKR_galDH"/>
    <property type="match status" value="1"/>
</dbReference>
<dbReference type="RefSeq" id="WP_353062414.1">
    <property type="nucleotide sequence ID" value="NZ_CP132942.1"/>
</dbReference>
<dbReference type="AlphaFoldDB" id="A0AAU7ZK41"/>
<protein>
    <submittedName>
        <fullName evidence="2">Aldo/keto reductase</fullName>
    </submittedName>
</protein>
<dbReference type="KEGG" id="tpsc:RBB77_14035"/>
<dbReference type="InterPro" id="IPR036812">
    <property type="entry name" value="NAD(P)_OxRdtase_dom_sf"/>
</dbReference>
<evidence type="ECO:0000313" key="2">
    <source>
        <dbReference type="EMBL" id="XCB31569.1"/>
    </source>
</evidence>
<sequence length="310" mass="34142">MRYRKLGLTELNVSLLGFGASPLGDVFFRTNPEEGTQAVHHAIDEGVNLFDVSPYYGLTLAEERLGSALVGKRDSVILATKCGRYGDHIFDFSPRGVTSGLEGSLRRLRTDYVDLLQVHDIEFGDTEQVINETLPALRQLQKQGKARYIGITGYSLKTLLRVAAELPVDAMLSYCRYNLLVTDMDVALVPFARQHEIGLINASPLHMGMLTENGAPEWHPAEPAVHAASRRVEAICKAKGVSLPELAIRFCLAHPYVSSTLVGMATQRQVDENLRALNAVDDDELIAEIQAVIVPDQNAVWPSGREENYG</sequence>
<dbReference type="SUPFAM" id="SSF51430">
    <property type="entry name" value="NAD(P)-linked oxidoreductase"/>
    <property type="match status" value="1"/>
</dbReference>
<dbReference type="Pfam" id="PF00248">
    <property type="entry name" value="Aldo_ket_red"/>
    <property type="match status" value="1"/>
</dbReference>